<reference evidence="3" key="2">
    <citation type="submission" date="2019-10" db="EMBL/GenBank/DDBJ databases">
        <authorList>
            <consortium name="NCBI Genome Project"/>
        </authorList>
    </citation>
    <scope>NUCLEOTIDE SEQUENCE</scope>
    <source>
        <strain evidence="3">NI907</strain>
    </source>
</reference>
<sequence length="135" mass="15410">MWVRGDDAFAADLSLIDYRYSYLTPQDPPIVSVGLSPLGNPIEGQRAPVSINFQSRPSNLAPVERFDGRFLLPLCKRAKLGQRLARNYQPNKSSNRLILKTIRLIRRRKPNSPKINQIKTHTKPTSNRLETATYH</sequence>
<evidence type="ECO:0000313" key="2">
    <source>
        <dbReference type="Proteomes" id="UP000515153"/>
    </source>
</evidence>
<dbReference type="GeneID" id="41956358"/>
<dbReference type="KEGG" id="pgri:PgNI_01371"/>
<dbReference type="RefSeq" id="XP_030987260.1">
    <property type="nucleotide sequence ID" value="XM_031121444.1"/>
</dbReference>
<organism evidence="2 3">
    <name type="scientific">Pyricularia grisea</name>
    <name type="common">Crabgrass-specific blast fungus</name>
    <name type="synonym">Magnaporthe grisea</name>
    <dbReference type="NCBI Taxonomy" id="148305"/>
    <lineage>
        <taxon>Eukaryota</taxon>
        <taxon>Fungi</taxon>
        <taxon>Dikarya</taxon>
        <taxon>Ascomycota</taxon>
        <taxon>Pezizomycotina</taxon>
        <taxon>Sordariomycetes</taxon>
        <taxon>Sordariomycetidae</taxon>
        <taxon>Magnaporthales</taxon>
        <taxon>Pyriculariaceae</taxon>
        <taxon>Pyricularia</taxon>
    </lineage>
</organism>
<dbReference type="Proteomes" id="UP000515153">
    <property type="component" value="Unplaced"/>
</dbReference>
<accession>A0A6P8BJ72</accession>
<gene>
    <name evidence="3" type="ORF">PgNI_01371</name>
</gene>
<reference evidence="3" key="3">
    <citation type="submission" date="2025-08" db="UniProtKB">
        <authorList>
            <consortium name="RefSeq"/>
        </authorList>
    </citation>
    <scope>IDENTIFICATION</scope>
    <source>
        <strain evidence="3">NI907</strain>
    </source>
</reference>
<reference evidence="3" key="1">
    <citation type="journal article" date="2019" name="Mol. Biol. Evol.">
        <title>Blast fungal genomes show frequent chromosomal changes, gene gains and losses, and effector gene turnover.</title>
        <authorList>
            <person name="Gomez Luciano L.B."/>
            <person name="Jason Tsai I."/>
            <person name="Chuma I."/>
            <person name="Tosa Y."/>
            <person name="Chen Y.H."/>
            <person name="Li J.Y."/>
            <person name="Li M.Y."/>
            <person name="Jade Lu M.Y."/>
            <person name="Nakayashiki H."/>
            <person name="Li W.H."/>
        </authorList>
    </citation>
    <scope>NUCLEOTIDE SEQUENCE</scope>
    <source>
        <strain evidence="3">NI907</strain>
    </source>
</reference>
<dbReference type="AlphaFoldDB" id="A0A6P8BJ72"/>
<keyword evidence="2" id="KW-1185">Reference proteome</keyword>
<name>A0A6P8BJ72_PYRGI</name>
<evidence type="ECO:0000256" key="1">
    <source>
        <dbReference type="SAM" id="MobiDB-lite"/>
    </source>
</evidence>
<feature type="region of interest" description="Disordered" evidence="1">
    <location>
        <begin position="109"/>
        <end position="135"/>
    </location>
</feature>
<evidence type="ECO:0000313" key="3">
    <source>
        <dbReference type="RefSeq" id="XP_030987260.1"/>
    </source>
</evidence>
<feature type="compositionally biased region" description="Polar residues" evidence="1">
    <location>
        <begin position="113"/>
        <end position="135"/>
    </location>
</feature>
<proteinExistence type="predicted"/>
<protein>
    <submittedName>
        <fullName evidence="3">Uncharacterized protein</fullName>
    </submittedName>
</protein>